<dbReference type="Gene3D" id="3.30.559.30">
    <property type="entry name" value="Nonribosomal peptide synthetase, condensation domain"/>
    <property type="match status" value="1"/>
</dbReference>
<dbReference type="Pfam" id="PF00501">
    <property type="entry name" value="AMP-binding"/>
    <property type="match status" value="1"/>
</dbReference>
<dbReference type="Pfam" id="PF00668">
    <property type="entry name" value="Condensation"/>
    <property type="match status" value="1"/>
</dbReference>
<dbReference type="GO" id="GO:0008610">
    <property type="term" value="P:lipid biosynthetic process"/>
    <property type="evidence" value="ECO:0007669"/>
    <property type="project" value="UniProtKB-ARBA"/>
</dbReference>
<dbReference type="InterPro" id="IPR025110">
    <property type="entry name" value="AMP-bd_C"/>
</dbReference>
<dbReference type="PANTHER" id="PTHR45527">
    <property type="entry name" value="NONRIBOSOMAL PEPTIDE SYNTHETASE"/>
    <property type="match status" value="1"/>
</dbReference>
<dbReference type="SUPFAM" id="SSF56801">
    <property type="entry name" value="Acetyl-CoA synthetase-like"/>
    <property type="match status" value="1"/>
</dbReference>
<dbReference type="CDD" id="cd05930">
    <property type="entry name" value="A_NRPS"/>
    <property type="match status" value="1"/>
</dbReference>
<dbReference type="GO" id="GO:0009239">
    <property type="term" value="P:enterobactin biosynthetic process"/>
    <property type="evidence" value="ECO:0007669"/>
    <property type="project" value="TreeGrafter"/>
</dbReference>
<reference evidence="7" key="1">
    <citation type="journal article" date="2014" name="Int. J. Syst. Evol. Microbiol.">
        <title>Complete genome sequence of Corynebacterium casei LMG S-19264T (=DSM 44701T), isolated from a smear-ripened cheese.</title>
        <authorList>
            <consortium name="US DOE Joint Genome Institute (JGI-PGF)"/>
            <person name="Walter F."/>
            <person name="Albersmeier A."/>
            <person name="Kalinowski J."/>
            <person name="Ruckert C."/>
        </authorList>
    </citation>
    <scope>NUCLEOTIDE SEQUENCE</scope>
    <source>
        <strain evidence="7">JCM 4434</strain>
    </source>
</reference>
<dbReference type="RefSeq" id="WP_050366946.1">
    <property type="nucleotide sequence ID" value="NZ_BMUB01000001.1"/>
</dbReference>
<dbReference type="EMBL" id="JPRF03000028">
    <property type="protein sequence ID" value="OEV36281.1"/>
    <property type="molecule type" value="Genomic_DNA"/>
</dbReference>
<dbReference type="InterPro" id="IPR036736">
    <property type="entry name" value="ACP-like_sf"/>
</dbReference>
<evidence type="ECO:0000313" key="8">
    <source>
        <dbReference type="EMBL" id="OEV36281.1"/>
    </source>
</evidence>
<dbReference type="InterPro" id="IPR020806">
    <property type="entry name" value="PKS_PP-bd"/>
</dbReference>
<dbReference type="Gene3D" id="3.30.300.30">
    <property type="match status" value="1"/>
</dbReference>
<dbReference type="Pfam" id="PF00550">
    <property type="entry name" value="PP-binding"/>
    <property type="match status" value="1"/>
</dbReference>
<evidence type="ECO:0000256" key="3">
    <source>
        <dbReference type="ARBA" id="ARBA00022450"/>
    </source>
</evidence>
<keyword evidence="3" id="KW-0596">Phosphopantetheine</keyword>
<reference evidence="8" key="3">
    <citation type="submission" date="2016-08" db="EMBL/GenBank/DDBJ databases">
        <title>Sequencing, Assembly and Comparative Genomics of S. aureofaciens ATCC 10762.</title>
        <authorList>
            <person name="Gradnigo J.S."/>
            <person name="Johnson N."/>
            <person name="Somerville G.A."/>
        </authorList>
    </citation>
    <scope>NUCLEOTIDE SEQUENCE [LARGE SCALE GENOMIC DNA]</scope>
    <source>
        <strain evidence="8">ATCC 10762</strain>
    </source>
</reference>
<dbReference type="SMART" id="SM00823">
    <property type="entry name" value="PKS_PP"/>
    <property type="match status" value="1"/>
</dbReference>
<dbReference type="GO" id="GO:0043041">
    <property type="term" value="P:amino acid activation for nonribosomal peptide biosynthetic process"/>
    <property type="evidence" value="ECO:0007669"/>
    <property type="project" value="TreeGrafter"/>
</dbReference>
<dbReference type="Proteomes" id="UP000610124">
    <property type="component" value="Unassembled WGS sequence"/>
</dbReference>
<feature type="region of interest" description="Disordered" evidence="5">
    <location>
        <begin position="959"/>
        <end position="981"/>
    </location>
</feature>
<protein>
    <recommendedName>
        <fullName evidence="6">Carrier domain-containing protein</fullName>
    </recommendedName>
</protein>
<keyword evidence="9" id="KW-1185">Reference proteome</keyword>
<sequence length="1065" mass="116417">MPDRVVPISPQQRRLWLLHSLHPRLPLYNGPVAHEIRGELDVPMLEQSIRALISRHAALRTGFSVVDDQPVQVVSERLEFTLPVHDLRGDPDSLRARVREAAAAPFDLERPGVFDFRLFRSADEEWTLLLNLHHIVTDGWSNAVIAEEIGRGYADALAGRPPAAEEPGHGYAEYGAALAERLADGLAERQLAYWSEHLSGAPDLLRLPLDRPRPARQRFHGELLDFALDAGLAERVRQTAARHRTTDYVVLLAAFTLLMHTYTGERDVVVGAPVSNRDDEALDRTVGFFVNILPLRSRSRRGESFSEYLQRCRATFIGGFRNQAVPFDEIVKVTDSQGSLGHSPLVQAVFGYHQQSAPVLPLEGLRTSRWNVPTGFVQTDLEFDLARAGDGSVAGIIAYDSDLFDETTIARLGANYRALLEGALADPQSPLDRLELRSAEEIRFDREVNATAAEFPADACLHELFEAQVERTPDDVAVVSESAQLSYRELDARAEALARRLRARGVGPERAVGICLERSVELVVGLLGILKAGGAYLPLDPASPPARIRQILADAAAPVLLVDRALGEEIDAASVGAEPLDPAAAPDPAALDAAFPSEGTVHRPHPENLVSVYYTSGSTGMPKGVASRHRGWVNRMVWMQRRHRLARGETVLHKTTLTFDDSALEIFWPLSVGGRVAVLEPGRHRDPLAVLEAATRYESVYLQVVPSMLSAVLDLVEQAPERVPPRLRNTTSSGEALTSATVERFHRLMPGALHNTWGATEVSIDSTCHTCGAADETAAGPVSLGRPFDNNTVHVLDRELRPVPVGVVGDLYIGGLGLARGYLNDPARTAGAFLPDPFRPGERLYRTGDQGFLHPDGGFRFVGRSDHQVKIRGMRVELGEIETVLLGHPQVKEAVVVIAEGGPVQRLVAFVTAVDPADPPGFDAVREHAKEWLPHYMIPAQLVVEDSFPLNANGKVDRRALKVPEPPAGSQASGGEAPRTPSEQFVAGVWRELLGVERIGAEDGFFVLGGHSLVATRFTARVRQRLGVEFPLVTLYSEPTVRATARTLEELVAQKLAADEQVAER</sequence>
<feature type="domain" description="Carrier" evidence="6">
    <location>
        <begin position="977"/>
        <end position="1052"/>
    </location>
</feature>
<dbReference type="FunFam" id="3.40.50.12780:FF:000012">
    <property type="entry name" value="Non-ribosomal peptide synthetase"/>
    <property type="match status" value="1"/>
</dbReference>
<dbReference type="FunFam" id="3.40.50.980:FF:000001">
    <property type="entry name" value="Non-ribosomal peptide synthetase"/>
    <property type="match status" value="1"/>
</dbReference>
<dbReference type="GeneID" id="97483567"/>
<dbReference type="InterPro" id="IPR023213">
    <property type="entry name" value="CAT-like_dom_sf"/>
</dbReference>
<proteinExistence type="inferred from homology"/>
<comment type="cofactor">
    <cofactor evidence="1">
        <name>pantetheine 4'-phosphate</name>
        <dbReference type="ChEBI" id="CHEBI:47942"/>
    </cofactor>
</comment>
<accession>A0A8H9HC69</accession>
<organism evidence="8 9">
    <name type="scientific">Kitasatospora aureofaciens</name>
    <name type="common">Streptomyces aureofaciens</name>
    <dbReference type="NCBI Taxonomy" id="1894"/>
    <lineage>
        <taxon>Bacteria</taxon>
        <taxon>Bacillati</taxon>
        <taxon>Actinomycetota</taxon>
        <taxon>Actinomycetes</taxon>
        <taxon>Kitasatosporales</taxon>
        <taxon>Streptomycetaceae</taxon>
        <taxon>Kitasatospora</taxon>
    </lineage>
</organism>
<comment type="caution">
    <text evidence="8">The sequence shown here is derived from an EMBL/GenBank/DDBJ whole genome shotgun (WGS) entry which is preliminary data.</text>
</comment>
<comment type="similarity">
    <text evidence="2">Belongs to the ATP-dependent AMP-binding enzyme family.</text>
</comment>
<reference evidence="7" key="5">
    <citation type="submission" date="2020-09" db="EMBL/GenBank/DDBJ databases">
        <authorList>
            <person name="Sun Q."/>
            <person name="Ohkuma M."/>
        </authorList>
    </citation>
    <scope>NUCLEOTIDE SEQUENCE</scope>
    <source>
        <strain evidence="7">JCM 4434</strain>
    </source>
</reference>
<dbReference type="GO" id="GO:0009366">
    <property type="term" value="C:enterobactin synthetase complex"/>
    <property type="evidence" value="ECO:0007669"/>
    <property type="project" value="TreeGrafter"/>
</dbReference>
<dbReference type="InterPro" id="IPR045851">
    <property type="entry name" value="AMP-bd_C_sf"/>
</dbReference>
<evidence type="ECO:0000313" key="9">
    <source>
        <dbReference type="Proteomes" id="UP000037395"/>
    </source>
</evidence>
<dbReference type="PROSITE" id="PS00455">
    <property type="entry name" value="AMP_BINDING"/>
    <property type="match status" value="1"/>
</dbReference>
<evidence type="ECO:0000256" key="2">
    <source>
        <dbReference type="ARBA" id="ARBA00006432"/>
    </source>
</evidence>
<dbReference type="GO" id="GO:0031177">
    <property type="term" value="F:phosphopantetheine binding"/>
    <property type="evidence" value="ECO:0007669"/>
    <property type="project" value="InterPro"/>
</dbReference>
<dbReference type="InterPro" id="IPR029058">
    <property type="entry name" value="AB_hydrolase_fold"/>
</dbReference>
<gene>
    <name evidence="7" type="ORF">GCM10010502_03780</name>
    <name evidence="8" type="ORF">HS99_0030195</name>
</gene>
<dbReference type="Gene3D" id="3.30.559.10">
    <property type="entry name" value="Chloramphenicol acetyltransferase-like domain"/>
    <property type="match status" value="1"/>
</dbReference>
<dbReference type="SUPFAM" id="SSF47336">
    <property type="entry name" value="ACP-like"/>
    <property type="match status" value="1"/>
</dbReference>
<name>A0A1E7N6G3_KITAU</name>
<dbReference type="InterPro" id="IPR009081">
    <property type="entry name" value="PP-bd_ACP"/>
</dbReference>
<dbReference type="PROSITE" id="PS50075">
    <property type="entry name" value="CARRIER"/>
    <property type="match status" value="1"/>
</dbReference>
<keyword evidence="4" id="KW-0597">Phosphoprotein</keyword>
<dbReference type="Gene3D" id="3.40.50.980">
    <property type="match status" value="2"/>
</dbReference>
<evidence type="ECO:0000259" key="6">
    <source>
        <dbReference type="PROSITE" id="PS50075"/>
    </source>
</evidence>
<reference evidence="8 9" key="2">
    <citation type="submission" date="2014-07" db="EMBL/GenBank/DDBJ databases">
        <authorList>
            <person name="Zhang J.E."/>
            <person name="Yang H."/>
            <person name="Guo J."/>
            <person name="Deng Z."/>
            <person name="Luo H."/>
            <person name="Luo M."/>
            <person name="Zhao B."/>
        </authorList>
    </citation>
    <scope>NUCLEOTIDE SEQUENCE [LARGE SCALE GENOMIC DNA]</scope>
    <source>
        <strain evidence="8">ATCC 10762</strain>
        <strain evidence="9">ATCC 10762 / DSM 40127 / CCM 3239 / JCM 4008 / LMG 5968 / NBRC 12843 / NCIMB 8234 / A-377</strain>
    </source>
</reference>
<dbReference type="GO" id="GO:0005829">
    <property type="term" value="C:cytosol"/>
    <property type="evidence" value="ECO:0007669"/>
    <property type="project" value="TreeGrafter"/>
</dbReference>
<dbReference type="GO" id="GO:0072330">
    <property type="term" value="P:monocarboxylic acid biosynthetic process"/>
    <property type="evidence" value="ECO:0007669"/>
    <property type="project" value="UniProtKB-ARBA"/>
</dbReference>
<dbReference type="InterPro" id="IPR010071">
    <property type="entry name" value="AA_adenyl_dom"/>
</dbReference>
<dbReference type="NCBIfam" id="TIGR01733">
    <property type="entry name" value="AA-adenyl-dom"/>
    <property type="match status" value="1"/>
</dbReference>
<dbReference type="AlphaFoldDB" id="A0A1E7N6G3"/>
<reference evidence="9" key="4">
    <citation type="submission" date="2016-08" db="EMBL/GenBank/DDBJ databases">
        <title>Sequencing, assembly and comparative genomics of S. aureofaciens ATCC 10762.</title>
        <authorList>
            <person name="Gradnigo J.S."/>
            <person name="Johnson N."/>
            <person name="Somerville G.A."/>
        </authorList>
    </citation>
    <scope>NUCLEOTIDE SEQUENCE [LARGE SCALE GENOMIC DNA]</scope>
    <source>
        <strain evidence="9">ATCC 10762 / DSM 40127 / CCM 3239 / JCM 4008 / LMG 5968 / NBRC 12843 / NCIMB 8234 / A-377</strain>
    </source>
</reference>
<dbReference type="FunFam" id="1.10.1200.10:FF:000016">
    <property type="entry name" value="Non-ribosomal peptide synthase"/>
    <property type="match status" value="1"/>
</dbReference>
<dbReference type="Gene3D" id="2.30.38.10">
    <property type="entry name" value="Luciferase, Domain 3"/>
    <property type="match status" value="1"/>
</dbReference>
<dbReference type="PANTHER" id="PTHR45527:SF1">
    <property type="entry name" value="FATTY ACID SYNTHASE"/>
    <property type="match status" value="1"/>
</dbReference>
<dbReference type="Proteomes" id="UP000037395">
    <property type="component" value="Unassembled WGS sequence"/>
</dbReference>
<dbReference type="SUPFAM" id="SSF52777">
    <property type="entry name" value="CoA-dependent acyltransferases"/>
    <property type="match status" value="2"/>
</dbReference>
<evidence type="ECO:0000313" key="7">
    <source>
        <dbReference type="EMBL" id="GGU56677.1"/>
    </source>
</evidence>
<dbReference type="EMBL" id="BMUB01000001">
    <property type="protein sequence ID" value="GGU56677.1"/>
    <property type="molecule type" value="Genomic_DNA"/>
</dbReference>
<evidence type="ECO:0000256" key="1">
    <source>
        <dbReference type="ARBA" id="ARBA00001957"/>
    </source>
</evidence>
<accession>A0A1E7N6G3</accession>
<dbReference type="CDD" id="cd19531">
    <property type="entry name" value="LCL_NRPS-like"/>
    <property type="match status" value="1"/>
</dbReference>
<evidence type="ECO:0000256" key="4">
    <source>
        <dbReference type="ARBA" id="ARBA00022553"/>
    </source>
</evidence>
<dbReference type="Gene3D" id="3.40.50.1820">
    <property type="entry name" value="alpha/beta hydrolase"/>
    <property type="match status" value="1"/>
</dbReference>
<dbReference type="InterPro" id="IPR000873">
    <property type="entry name" value="AMP-dep_synth/lig_dom"/>
</dbReference>
<evidence type="ECO:0000256" key="5">
    <source>
        <dbReference type="SAM" id="MobiDB-lite"/>
    </source>
</evidence>
<dbReference type="InterPro" id="IPR001242">
    <property type="entry name" value="Condensation_dom"/>
</dbReference>
<dbReference type="GO" id="GO:0047527">
    <property type="term" value="F:2,3-dihydroxybenzoate-serine ligase activity"/>
    <property type="evidence" value="ECO:0007669"/>
    <property type="project" value="TreeGrafter"/>
</dbReference>
<dbReference type="Pfam" id="PF13193">
    <property type="entry name" value="AMP-binding_C"/>
    <property type="match status" value="1"/>
</dbReference>
<dbReference type="InterPro" id="IPR020845">
    <property type="entry name" value="AMP-binding_CS"/>
</dbReference>